<accession>A0A0D3INM4</accession>
<dbReference type="PANTHER" id="PTHR35397:SF1">
    <property type="entry name" value="ARMADILLO-LIKE HELICAL DOMAIN-CONTAINING PROTEIN"/>
    <property type="match status" value="1"/>
</dbReference>
<dbReference type="AlphaFoldDB" id="A0A0D3INM4"/>
<sequence length="1008" mass="110628">MAALISCLARTARRRRLRFILVAISLVLLLKLSHARRRRRLAIYLQTISSSSSTMRAASGLARRAAAAVGIARSGRAGGLGIARIDSESRLLGAPRRRDPGTLVLQVALSSLVVRNLQPPALPLLRLARSFATTLGLASEPPPPFVEGVFRFEDSVSLAALEQERLRIVCYCGGAEAGRLSLPLEAVVCGPALNDHRLLSPFGEPSGGRIAFQCRVSEQREWRLSFSVLSLRLLSDAHEALALDSGGGPVLFSLSYTFTSGSTSGTSIESSWHSPTTRLKMPRRDGTELLWRAQPPTADADGSPPSAGVRAARPDELPAIEHHGAFWELRHGALRIELTWHRADHVKAQGRRARASSRRAGAEGGPDDARWHQSQSAAAVARALPPPPTRSNSSSAAANAAGEGDLARRSHREDGRTAKAWVVMEKAFAQLPESSDLRRRRRAHRLVRVPSDEGVAEASCSSAPEDLYLNGKVVGVCEGQMQLLEQPSVVQQAYGTLTEAGTQFAAPVVLGSSAGRRRRVGVAGSLLEARRLAALCDGLSRALARDDVLVRERVVAELSDLLAVSHKRGGHASFVFDSSADLAACRETMFDLWELLLRSLEAGALRFDARTQAYDLLRTLSHVLVAFDDLASVEHSDHLLGVCARLMAMSYFRLPAFASALIETLHAEDWLDVVIDSLGPTVPPHFFAWPRLPGFTTLLTCTLLEMSARPPPLLAEPLVQLSNQLLRCTHLHSVLVKIVFHRCSVHDVRAVSTTLNLMNSWMTALLHRLQEDRMRPADAAPLSQPLLRSTFDFAFFFRGMAVLFDSEHVQVLLKACEFLYRHFDLLPDHQADKMRTTMLRGCLTRLQLHWSAEVRSFFAHLLVLRLEQPCAWAVPRLPSEPAPAPVEPAIVRQFEAAAARLASLAVQALPAERAQERREQRGRPEQPDEGRQLQQLQPYAAAALALYEQLTAVRRDMQRDLSLWSRGASSAAPPSLPTLKCDTSVLDLEEDRVIWVRESELGKGIVFD</sequence>
<dbReference type="STRING" id="2903.R1DVS9"/>
<feature type="compositionally biased region" description="Basic residues" evidence="1">
    <location>
        <begin position="348"/>
        <end position="357"/>
    </location>
</feature>
<proteinExistence type="predicted"/>
<feature type="region of interest" description="Disordered" evidence="1">
    <location>
        <begin position="346"/>
        <end position="413"/>
    </location>
</feature>
<dbReference type="InterPro" id="IPR013887">
    <property type="entry name" value="UPF0592"/>
</dbReference>
<name>A0A0D3INM4_EMIH1</name>
<dbReference type="RefSeq" id="XP_005765288.1">
    <property type="nucleotide sequence ID" value="XM_005765231.1"/>
</dbReference>
<dbReference type="EnsemblProtists" id="EOD12859">
    <property type="protein sequence ID" value="EOD12859"/>
    <property type="gene ID" value="EMIHUDRAFT_213070"/>
</dbReference>
<keyword evidence="3" id="KW-1185">Reference proteome</keyword>
<protein>
    <recommendedName>
        <fullName evidence="4">C2 DOCK-type domain-containing protein</fullName>
    </recommendedName>
</protein>
<reference evidence="3" key="1">
    <citation type="journal article" date="2013" name="Nature">
        <title>Pan genome of the phytoplankton Emiliania underpins its global distribution.</title>
        <authorList>
            <person name="Read B.A."/>
            <person name="Kegel J."/>
            <person name="Klute M.J."/>
            <person name="Kuo A."/>
            <person name="Lefebvre S.C."/>
            <person name="Maumus F."/>
            <person name="Mayer C."/>
            <person name="Miller J."/>
            <person name="Monier A."/>
            <person name="Salamov A."/>
            <person name="Young J."/>
            <person name="Aguilar M."/>
            <person name="Claverie J.M."/>
            <person name="Frickenhaus S."/>
            <person name="Gonzalez K."/>
            <person name="Herman E.K."/>
            <person name="Lin Y.C."/>
            <person name="Napier J."/>
            <person name="Ogata H."/>
            <person name="Sarno A.F."/>
            <person name="Shmutz J."/>
            <person name="Schroeder D."/>
            <person name="de Vargas C."/>
            <person name="Verret F."/>
            <person name="von Dassow P."/>
            <person name="Valentin K."/>
            <person name="Van de Peer Y."/>
            <person name="Wheeler G."/>
            <person name="Dacks J.B."/>
            <person name="Delwiche C.F."/>
            <person name="Dyhrman S.T."/>
            <person name="Glockner G."/>
            <person name="John U."/>
            <person name="Richards T."/>
            <person name="Worden A.Z."/>
            <person name="Zhang X."/>
            <person name="Grigoriev I.V."/>
            <person name="Allen A.E."/>
            <person name="Bidle K."/>
            <person name="Borodovsky M."/>
            <person name="Bowler C."/>
            <person name="Brownlee C."/>
            <person name="Cock J.M."/>
            <person name="Elias M."/>
            <person name="Gladyshev V.N."/>
            <person name="Groth M."/>
            <person name="Guda C."/>
            <person name="Hadaegh A."/>
            <person name="Iglesias-Rodriguez M.D."/>
            <person name="Jenkins J."/>
            <person name="Jones B.M."/>
            <person name="Lawson T."/>
            <person name="Leese F."/>
            <person name="Lindquist E."/>
            <person name="Lobanov A."/>
            <person name="Lomsadze A."/>
            <person name="Malik S.B."/>
            <person name="Marsh M.E."/>
            <person name="Mackinder L."/>
            <person name="Mock T."/>
            <person name="Mueller-Roeber B."/>
            <person name="Pagarete A."/>
            <person name="Parker M."/>
            <person name="Probert I."/>
            <person name="Quesneville H."/>
            <person name="Raines C."/>
            <person name="Rensing S.A."/>
            <person name="Riano-Pachon D.M."/>
            <person name="Richier S."/>
            <person name="Rokitta S."/>
            <person name="Shiraiwa Y."/>
            <person name="Soanes D.M."/>
            <person name="van der Giezen M."/>
            <person name="Wahlund T.M."/>
            <person name="Williams B."/>
            <person name="Wilson W."/>
            <person name="Wolfe G."/>
            <person name="Wurch L.L."/>
        </authorList>
    </citation>
    <scope>NUCLEOTIDE SEQUENCE</scope>
</reference>
<evidence type="ECO:0000313" key="3">
    <source>
        <dbReference type="Proteomes" id="UP000013827"/>
    </source>
</evidence>
<dbReference type="HOGENOM" id="CLU_298351_0_0_1"/>
<dbReference type="PaxDb" id="2903-EOD12859"/>
<dbReference type="Proteomes" id="UP000013827">
    <property type="component" value="Unassembled WGS sequence"/>
</dbReference>
<feature type="region of interest" description="Disordered" evidence="1">
    <location>
        <begin position="910"/>
        <end position="933"/>
    </location>
</feature>
<evidence type="ECO:0000256" key="1">
    <source>
        <dbReference type="SAM" id="MobiDB-lite"/>
    </source>
</evidence>
<feature type="compositionally biased region" description="Low complexity" evidence="1">
    <location>
        <begin position="391"/>
        <end position="401"/>
    </location>
</feature>
<evidence type="ECO:0000313" key="2">
    <source>
        <dbReference type="EnsemblProtists" id="EOD12859"/>
    </source>
</evidence>
<dbReference type="KEGG" id="ehx:EMIHUDRAFT_213070"/>
<organism evidence="2 3">
    <name type="scientific">Emiliania huxleyi (strain CCMP1516)</name>
    <dbReference type="NCBI Taxonomy" id="280463"/>
    <lineage>
        <taxon>Eukaryota</taxon>
        <taxon>Haptista</taxon>
        <taxon>Haptophyta</taxon>
        <taxon>Prymnesiophyceae</taxon>
        <taxon>Isochrysidales</taxon>
        <taxon>Noelaerhabdaceae</taxon>
        <taxon>Emiliania</taxon>
    </lineage>
</organism>
<reference evidence="2" key="2">
    <citation type="submission" date="2024-10" db="UniProtKB">
        <authorList>
            <consortium name="EnsemblProtists"/>
        </authorList>
    </citation>
    <scope>IDENTIFICATION</scope>
</reference>
<dbReference type="Pfam" id="PF08578">
    <property type="entry name" value="DUF1765"/>
    <property type="match status" value="1"/>
</dbReference>
<evidence type="ECO:0008006" key="4">
    <source>
        <dbReference type="Google" id="ProtNLM"/>
    </source>
</evidence>
<dbReference type="eggNOG" id="ENOG502QSXI">
    <property type="taxonomic scope" value="Eukaryota"/>
</dbReference>
<feature type="compositionally biased region" description="Basic and acidic residues" evidence="1">
    <location>
        <begin position="913"/>
        <end position="931"/>
    </location>
</feature>
<dbReference type="GeneID" id="17259012"/>
<dbReference type="PANTHER" id="PTHR35397">
    <property type="entry name" value="C2 DOMAIN-CONTAINING PROTEIN-RELATED"/>
    <property type="match status" value="1"/>
</dbReference>